<organism evidence="3 4">
    <name type="scientific">Eimeria praecox</name>
    <dbReference type="NCBI Taxonomy" id="51316"/>
    <lineage>
        <taxon>Eukaryota</taxon>
        <taxon>Sar</taxon>
        <taxon>Alveolata</taxon>
        <taxon>Apicomplexa</taxon>
        <taxon>Conoidasida</taxon>
        <taxon>Coccidia</taxon>
        <taxon>Eucoccidiorida</taxon>
        <taxon>Eimeriorina</taxon>
        <taxon>Eimeriidae</taxon>
        <taxon>Eimeria</taxon>
    </lineage>
</organism>
<feature type="compositionally biased region" description="Polar residues" evidence="1">
    <location>
        <begin position="1"/>
        <end position="18"/>
    </location>
</feature>
<keyword evidence="4" id="KW-1185">Reference proteome</keyword>
<reference evidence="3" key="1">
    <citation type="submission" date="2013-10" db="EMBL/GenBank/DDBJ databases">
        <title>Genomic analysis of the causative agents of coccidiosis in chickens.</title>
        <authorList>
            <person name="Reid A.J."/>
            <person name="Blake D."/>
            <person name="Billington K."/>
            <person name="Browne H."/>
            <person name="Dunn M."/>
            <person name="Hung S."/>
            <person name="Kawahara F."/>
            <person name="Miranda-Saavedra D."/>
            <person name="Mourier T."/>
            <person name="Nagra H."/>
            <person name="Otto T.D."/>
            <person name="Rawlings N."/>
            <person name="Sanchez A."/>
            <person name="Sanders M."/>
            <person name="Subramaniam C."/>
            <person name="Tay Y."/>
            <person name="Dear P."/>
            <person name="Doerig C."/>
            <person name="Gruber A."/>
            <person name="Parkinson J."/>
            <person name="Shirley M."/>
            <person name="Wan K.L."/>
            <person name="Berriman M."/>
            <person name="Tomley F."/>
            <person name="Pain A."/>
        </authorList>
    </citation>
    <scope>NUCLEOTIDE SEQUENCE [LARGE SCALE GENOMIC DNA]</scope>
    <source>
        <strain evidence="3">Houghton</strain>
    </source>
</reference>
<dbReference type="VEuPathDB" id="ToxoDB:EPH_0000780"/>
<dbReference type="EMBL" id="HG689089">
    <property type="protein sequence ID" value="CDI73875.1"/>
    <property type="molecule type" value="Genomic_DNA"/>
</dbReference>
<gene>
    <name evidence="3" type="ORF">EPH_0000780</name>
</gene>
<name>U6G158_9EIME</name>
<dbReference type="Proteomes" id="UP000018201">
    <property type="component" value="Unassembled WGS sequence"/>
</dbReference>
<sequence length="445" mass="49963">MDWNEVTATGQGFNTEANEFQPPIEGLTNAQYPMKDPRFWGYTQETLTETLPAEAPNGDEQYAAAEKSAVERDSSPSVPHDGPFKGRRALIGGAFLLALALLSTLSVSFASKQKLTTAEPSTAPLPQPTEKTETEICIEKLTFSVEDLKETWESSTPTVQDAFMYHFSPFDKEGVKVKYRSLWDLLAEQKNAFLTNLPSEDWSEEQKDNFIKRGKLLTAIFGAANERLRALGRLEKTGTTHGIPIPLIDISAGEQWPTFRPSQGEKSATFQEFLEMLPHPRGAYSAFASLAGDAVVPLETAAKLADVIRIDDIESEDDNYTCEHFIEFANSFGFRFGTTQEGELKNAPPLQTTASETPFSTREFLGFLKHRYDQSRQGYVDPLAIKYLAKHWSETRANELTEQILDDQRRRTQDLVQQKIMTMMIADDGRKPSENTLFMLSVFLL</sequence>
<protein>
    <submittedName>
        <fullName evidence="3">Uncharacterized protein</fullName>
    </submittedName>
</protein>
<accession>U6G158</accession>
<feature type="region of interest" description="Disordered" evidence="1">
    <location>
        <begin position="1"/>
        <end position="32"/>
    </location>
</feature>
<evidence type="ECO:0000313" key="4">
    <source>
        <dbReference type="Proteomes" id="UP000018201"/>
    </source>
</evidence>
<keyword evidence="2" id="KW-1133">Transmembrane helix</keyword>
<keyword evidence="2" id="KW-0472">Membrane</keyword>
<reference evidence="3" key="2">
    <citation type="submission" date="2013-10" db="EMBL/GenBank/DDBJ databases">
        <authorList>
            <person name="Aslett M."/>
        </authorList>
    </citation>
    <scope>NUCLEOTIDE SEQUENCE [LARGE SCALE GENOMIC DNA]</scope>
    <source>
        <strain evidence="3">Houghton</strain>
    </source>
</reference>
<evidence type="ECO:0000256" key="2">
    <source>
        <dbReference type="SAM" id="Phobius"/>
    </source>
</evidence>
<feature type="transmembrane region" description="Helical" evidence="2">
    <location>
        <begin position="89"/>
        <end position="110"/>
    </location>
</feature>
<evidence type="ECO:0000313" key="3">
    <source>
        <dbReference type="EMBL" id="CDI73875.1"/>
    </source>
</evidence>
<proteinExistence type="predicted"/>
<keyword evidence="2" id="KW-0812">Transmembrane</keyword>
<evidence type="ECO:0000256" key="1">
    <source>
        <dbReference type="SAM" id="MobiDB-lite"/>
    </source>
</evidence>
<dbReference type="OrthoDB" id="347810at2759"/>
<dbReference type="AlphaFoldDB" id="U6G158"/>